<reference evidence="1 2" key="1">
    <citation type="submission" date="2019-04" db="EMBL/GenBank/DDBJ databases">
        <title>The sequence and de novo assembly of Takifugu bimaculatus genome using PacBio and Hi-C technologies.</title>
        <authorList>
            <person name="Xu P."/>
            <person name="Liu B."/>
            <person name="Zhou Z."/>
        </authorList>
    </citation>
    <scope>NUCLEOTIDE SEQUENCE [LARGE SCALE GENOMIC DNA]</scope>
    <source>
        <strain evidence="1">TB-2018</strain>
        <tissue evidence="1">Muscle</tissue>
    </source>
</reference>
<keyword evidence="2" id="KW-1185">Reference proteome</keyword>
<comment type="caution">
    <text evidence="1">The sequence shown here is derived from an EMBL/GenBank/DDBJ whole genome shotgun (WGS) entry which is preliminary data.</text>
</comment>
<evidence type="ECO:0000313" key="1">
    <source>
        <dbReference type="EMBL" id="TNN01586.1"/>
    </source>
</evidence>
<name>A0A4Z2CBN6_9TELE</name>
<accession>A0A4Z2CBN6</accession>
<sequence>MIGPDSTSERVQLKTFKNINKTAVFTVLMLSVTRSYFLSHSLFWHYFISPSITNSWMEKKPGLNCICINISLSLHQPEGHSRTIFTTETVQMENLQKNKFERQISTFLCDCLH</sequence>
<evidence type="ECO:0000313" key="2">
    <source>
        <dbReference type="Proteomes" id="UP000516260"/>
    </source>
</evidence>
<organism evidence="1 2">
    <name type="scientific">Takifugu bimaculatus</name>
    <dbReference type="NCBI Taxonomy" id="433685"/>
    <lineage>
        <taxon>Eukaryota</taxon>
        <taxon>Metazoa</taxon>
        <taxon>Chordata</taxon>
        <taxon>Craniata</taxon>
        <taxon>Vertebrata</taxon>
        <taxon>Euteleostomi</taxon>
        <taxon>Actinopterygii</taxon>
        <taxon>Neopterygii</taxon>
        <taxon>Teleostei</taxon>
        <taxon>Neoteleostei</taxon>
        <taxon>Acanthomorphata</taxon>
        <taxon>Eupercaria</taxon>
        <taxon>Tetraodontiformes</taxon>
        <taxon>Tetradontoidea</taxon>
        <taxon>Tetraodontidae</taxon>
        <taxon>Takifugu</taxon>
    </lineage>
</organism>
<protein>
    <submittedName>
        <fullName evidence="1">Uncharacterized protein</fullName>
    </submittedName>
</protein>
<gene>
    <name evidence="1" type="ORF">fugu_010968</name>
</gene>
<dbReference type="EMBL" id="SWLE01000003">
    <property type="protein sequence ID" value="TNN01586.1"/>
    <property type="molecule type" value="Genomic_DNA"/>
</dbReference>
<dbReference type="AlphaFoldDB" id="A0A4Z2CBN6"/>
<dbReference type="Proteomes" id="UP000516260">
    <property type="component" value="Chromosome 11"/>
</dbReference>
<proteinExistence type="predicted"/>